<proteinExistence type="predicted"/>
<evidence type="ECO:0000313" key="2">
    <source>
        <dbReference type="Proteomes" id="UP001230649"/>
    </source>
</evidence>
<sequence>MAGFKGEDKTYAIWKGKLRGLTNEQDQCLARMEGEHSYLRREMSWVIADALALHLHEAHVYRHENPDVEKAATFQQAYMEAAQSLYLEKDSETLRRTLLSTVEFVTGSKGGASGLETALEEVIGNLQSPSFKRRDDNDTESTKQLSIFAGSKRPFSEDEESELPPSTRRRIVHSARRRKV</sequence>
<keyword evidence="2" id="KW-1185">Reference proteome</keyword>
<gene>
    <name evidence="1" type="ORF">QFC20_003384</name>
</gene>
<comment type="caution">
    <text evidence="1">The sequence shown here is derived from an EMBL/GenBank/DDBJ whole genome shotgun (WGS) entry which is preliminary data.</text>
</comment>
<dbReference type="Proteomes" id="UP001230649">
    <property type="component" value="Unassembled WGS sequence"/>
</dbReference>
<dbReference type="EMBL" id="JASBWS010000031">
    <property type="protein sequence ID" value="KAJ9108478.1"/>
    <property type="molecule type" value="Genomic_DNA"/>
</dbReference>
<protein>
    <submittedName>
        <fullName evidence="1">Uncharacterized protein</fullName>
    </submittedName>
</protein>
<organism evidence="1 2">
    <name type="scientific">Naganishia adeliensis</name>
    <dbReference type="NCBI Taxonomy" id="92952"/>
    <lineage>
        <taxon>Eukaryota</taxon>
        <taxon>Fungi</taxon>
        <taxon>Dikarya</taxon>
        <taxon>Basidiomycota</taxon>
        <taxon>Agaricomycotina</taxon>
        <taxon>Tremellomycetes</taxon>
        <taxon>Filobasidiales</taxon>
        <taxon>Filobasidiaceae</taxon>
        <taxon>Naganishia</taxon>
    </lineage>
</organism>
<name>A0ACC2WAK0_9TREE</name>
<evidence type="ECO:0000313" key="1">
    <source>
        <dbReference type="EMBL" id="KAJ9108478.1"/>
    </source>
</evidence>
<reference evidence="1" key="1">
    <citation type="submission" date="2023-04" db="EMBL/GenBank/DDBJ databases">
        <title>Draft Genome sequencing of Naganishia species isolated from polar environments using Oxford Nanopore Technology.</title>
        <authorList>
            <person name="Leo P."/>
            <person name="Venkateswaran K."/>
        </authorList>
    </citation>
    <scope>NUCLEOTIDE SEQUENCE</scope>
    <source>
        <strain evidence="1">MNA-CCFEE 5262</strain>
    </source>
</reference>
<accession>A0ACC2WAK0</accession>